<dbReference type="Pfam" id="PF13520">
    <property type="entry name" value="AA_permease_2"/>
    <property type="match status" value="1"/>
</dbReference>
<dbReference type="GeneID" id="19236361"/>
<dbReference type="OrthoDB" id="3257095at2759"/>
<feature type="transmembrane region" description="Helical" evidence="7">
    <location>
        <begin position="484"/>
        <end position="503"/>
    </location>
</feature>
<keyword evidence="5 7" id="KW-0472">Membrane</keyword>
<gene>
    <name evidence="8" type="ORF">EPUS_01303</name>
</gene>
<evidence type="ECO:0000256" key="4">
    <source>
        <dbReference type="ARBA" id="ARBA00022989"/>
    </source>
</evidence>
<evidence type="ECO:0000256" key="1">
    <source>
        <dbReference type="ARBA" id="ARBA00004141"/>
    </source>
</evidence>
<feature type="transmembrane region" description="Helical" evidence="7">
    <location>
        <begin position="383"/>
        <end position="402"/>
    </location>
</feature>
<keyword evidence="3 7" id="KW-0812">Transmembrane</keyword>
<dbReference type="InterPro" id="IPR002293">
    <property type="entry name" value="AA/rel_permease1"/>
</dbReference>
<evidence type="ECO:0000256" key="5">
    <source>
        <dbReference type="ARBA" id="ARBA00023136"/>
    </source>
</evidence>
<keyword evidence="2" id="KW-0813">Transport</keyword>
<dbReference type="GO" id="GO:0016020">
    <property type="term" value="C:membrane"/>
    <property type="evidence" value="ECO:0007669"/>
    <property type="project" value="UniProtKB-SubCell"/>
</dbReference>
<evidence type="ECO:0000256" key="6">
    <source>
        <dbReference type="SAM" id="MobiDB-lite"/>
    </source>
</evidence>
<feature type="transmembrane region" description="Helical" evidence="7">
    <location>
        <begin position="78"/>
        <end position="97"/>
    </location>
</feature>
<feature type="transmembrane region" description="Helical" evidence="7">
    <location>
        <begin position="335"/>
        <end position="362"/>
    </location>
</feature>
<proteinExistence type="predicted"/>
<evidence type="ECO:0000256" key="3">
    <source>
        <dbReference type="ARBA" id="ARBA00022692"/>
    </source>
</evidence>
<reference evidence="9" key="1">
    <citation type="journal article" date="2014" name="BMC Genomics">
        <title>Genome characteristics reveal the impact of lichenization on lichen-forming fungus Endocarpon pusillum Hedwig (Verrucariales, Ascomycota).</title>
        <authorList>
            <person name="Wang Y.-Y."/>
            <person name="Liu B."/>
            <person name="Zhang X.-Y."/>
            <person name="Zhou Q.-M."/>
            <person name="Zhang T."/>
            <person name="Li H."/>
            <person name="Yu Y.-F."/>
            <person name="Zhang X.-L."/>
            <person name="Hao X.-Y."/>
            <person name="Wang M."/>
            <person name="Wang L."/>
            <person name="Wei J.-C."/>
        </authorList>
    </citation>
    <scope>NUCLEOTIDE SEQUENCE [LARGE SCALE GENOMIC DNA]</scope>
    <source>
        <strain evidence="9">Z07020 / HMAS-L-300199</strain>
    </source>
</reference>
<feature type="transmembrane region" description="Helical" evidence="7">
    <location>
        <begin position="453"/>
        <end position="472"/>
    </location>
</feature>
<feature type="transmembrane region" description="Helical" evidence="7">
    <location>
        <begin position="278"/>
        <end position="304"/>
    </location>
</feature>
<feature type="transmembrane region" description="Helical" evidence="7">
    <location>
        <begin position="126"/>
        <end position="150"/>
    </location>
</feature>
<evidence type="ECO:0000256" key="2">
    <source>
        <dbReference type="ARBA" id="ARBA00022448"/>
    </source>
</evidence>
<feature type="transmembrane region" description="Helical" evidence="7">
    <location>
        <begin position="170"/>
        <end position="189"/>
    </location>
</feature>
<dbReference type="PANTHER" id="PTHR45649">
    <property type="entry name" value="AMINO-ACID PERMEASE BAT1"/>
    <property type="match status" value="1"/>
</dbReference>
<evidence type="ECO:0008006" key="10">
    <source>
        <dbReference type="Google" id="ProtNLM"/>
    </source>
</evidence>
<sequence length="518" mass="56765">MADDKPMEMGSRTKVSKPSVHEAISDNTNDQIYDSGRNVLERYLGLKPMVSFGLTLQASWEAIAITFQAALLNGGPVSLVYGMILSAVGSAALAASLGEMASIDPTVGAQYRWTALYAPRVMSPAFWSLLQGWLTVFAWIASCALTPFLLGTMVQGLIIFNYPDTYIYERWHGTLLSWAFIVVPVICNVHGRRLLAPLEIIGGVCHLLFFICTVVILVVLATRSTAEFVFTTHVNEISGWTNPGVAWCIGLLSTTFPLVGFDGVLHMSDEAKDAPRRIPLSMILTVVINAVFAFAFIICLLFTLGDLETVLASPTGYPIIEVYYQATKSKAGTNVMMLMIIIVVLVSCFSILASVSRLTWAFAKDHGLPFADFFAYVHPGLKIPLRSLTLVTILSCLLHLISIGSTTAFTAILSLTTLALYISYLVPISLILLRKLEGRHPAYGPFRLGRWGIPINIFALLYGIFIVIWLPFPPVLPVTALNMNYAGPVMIAVIIIALLDWVISGHKRFSVPVMKENL</sequence>
<dbReference type="Proteomes" id="UP000019373">
    <property type="component" value="Unassembled WGS sequence"/>
</dbReference>
<dbReference type="eggNOG" id="KOG1289">
    <property type="taxonomic scope" value="Eukaryota"/>
</dbReference>
<protein>
    <recommendedName>
        <fullName evidence="10">Choline transport protein</fullName>
    </recommendedName>
</protein>
<dbReference type="RefSeq" id="XP_007786786.1">
    <property type="nucleotide sequence ID" value="XM_007788596.1"/>
</dbReference>
<feature type="transmembrane region" description="Helical" evidence="7">
    <location>
        <begin position="408"/>
        <end position="433"/>
    </location>
</feature>
<feature type="transmembrane region" description="Helical" evidence="7">
    <location>
        <begin position="201"/>
        <end position="224"/>
    </location>
</feature>
<feature type="region of interest" description="Disordered" evidence="6">
    <location>
        <begin position="1"/>
        <end position="21"/>
    </location>
</feature>
<dbReference type="EMBL" id="KE720795">
    <property type="protein sequence ID" value="ERF75937.1"/>
    <property type="molecule type" value="Genomic_DNA"/>
</dbReference>
<dbReference type="GO" id="GO:0022857">
    <property type="term" value="F:transmembrane transporter activity"/>
    <property type="evidence" value="ECO:0007669"/>
    <property type="project" value="InterPro"/>
</dbReference>
<dbReference type="OMA" id="SNAFVWD"/>
<dbReference type="PANTHER" id="PTHR45649:SF5">
    <property type="entry name" value="GABA TRANSPORTER (EUROFUNG)-RELATED"/>
    <property type="match status" value="1"/>
</dbReference>
<evidence type="ECO:0000313" key="9">
    <source>
        <dbReference type="Proteomes" id="UP000019373"/>
    </source>
</evidence>
<evidence type="ECO:0000256" key="7">
    <source>
        <dbReference type="SAM" id="Phobius"/>
    </source>
</evidence>
<feature type="transmembrane region" description="Helical" evidence="7">
    <location>
        <begin position="244"/>
        <end position="266"/>
    </location>
</feature>
<dbReference type="HOGENOM" id="CLU_004495_6_2_1"/>
<name>U1GE93_ENDPU</name>
<dbReference type="AlphaFoldDB" id="U1GE93"/>
<comment type="subcellular location">
    <subcellularLocation>
        <location evidence="1">Membrane</location>
        <topology evidence="1">Multi-pass membrane protein</topology>
    </subcellularLocation>
</comment>
<evidence type="ECO:0000313" key="8">
    <source>
        <dbReference type="EMBL" id="ERF75937.1"/>
    </source>
</evidence>
<keyword evidence="9" id="KW-1185">Reference proteome</keyword>
<dbReference type="Gene3D" id="1.20.1740.10">
    <property type="entry name" value="Amino acid/polyamine transporter I"/>
    <property type="match status" value="1"/>
</dbReference>
<keyword evidence="4 7" id="KW-1133">Transmembrane helix</keyword>
<organism evidence="8 9">
    <name type="scientific">Endocarpon pusillum (strain Z07020 / HMAS-L-300199)</name>
    <name type="common">Lichen-forming fungus</name>
    <dbReference type="NCBI Taxonomy" id="1263415"/>
    <lineage>
        <taxon>Eukaryota</taxon>
        <taxon>Fungi</taxon>
        <taxon>Dikarya</taxon>
        <taxon>Ascomycota</taxon>
        <taxon>Pezizomycotina</taxon>
        <taxon>Eurotiomycetes</taxon>
        <taxon>Chaetothyriomycetidae</taxon>
        <taxon>Verrucariales</taxon>
        <taxon>Verrucariaceae</taxon>
        <taxon>Endocarpon</taxon>
    </lineage>
</organism>
<accession>U1GE93</accession>
<dbReference type="PIRSF" id="PIRSF006060">
    <property type="entry name" value="AA_transporter"/>
    <property type="match status" value="1"/>
</dbReference>